<reference evidence="1" key="1">
    <citation type="submission" date="2020-10" db="EMBL/GenBank/DDBJ databases">
        <authorList>
            <person name="Castelo-Branco R."/>
            <person name="Eusebio N."/>
            <person name="Adriana R."/>
            <person name="Vieira A."/>
            <person name="Brugerolle De Fraissinette N."/>
            <person name="Rezende De Castro R."/>
            <person name="Schneider M.P."/>
            <person name="Vasconcelos V."/>
            <person name="Leao P.N."/>
        </authorList>
    </citation>
    <scope>NUCLEOTIDE SEQUENCE</scope>
    <source>
        <strain evidence="1">LEGE 12446</strain>
    </source>
</reference>
<evidence type="ECO:0000313" key="1">
    <source>
        <dbReference type="EMBL" id="MBE9024342.1"/>
    </source>
</evidence>
<keyword evidence="2" id="KW-1185">Reference proteome</keyword>
<name>A0A8J6ZPE1_DESMC</name>
<accession>A0A8J6ZPE1</accession>
<gene>
    <name evidence="1" type="ORF">IQ276_18515</name>
</gene>
<dbReference type="RefSeq" id="WP_193918651.1">
    <property type="nucleotide sequence ID" value="NZ_JADEXS020000001.1"/>
</dbReference>
<dbReference type="Proteomes" id="UP000622533">
    <property type="component" value="Unassembled WGS sequence"/>
</dbReference>
<dbReference type="AlphaFoldDB" id="A0A8J6ZPE1"/>
<comment type="caution">
    <text evidence="1">The sequence shown here is derived from an EMBL/GenBank/DDBJ whole genome shotgun (WGS) entry which is preliminary data.</text>
</comment>
<protein>
    <submittedName>
        <fullName evidence="1">Uncharacterized protein</fullName>
    </submittedName>
</protein>
<proteinExistence type="predicted"/>
<dbReference type="EMBL" id="JADEXS010000256">
    <property type="protein sequence ID" value="MBE9024342.1"/>
    <property type="molecule type" value="Genomic_DNA"/>
</dbReference>
<dbReference type="Pfam" id="PF19991">
    <property type="entry name" value="HMA_2"/>
    <property type="match status" value="1"/>
</dbReference>
<organism evidence="1 2">
    <name type="scientific">Desmonostoc muscorum LEGE 12446</name>
    <dbReference type="NCBI Taxonomy" id="1828758"/>
    <lineage>
        <taxon>Bacteria</taxon>
        <taxon>Bacillati</taxon>
        <taxon>Cyanobacteriota</taxon>
        <taxon>Cyanophyceae</taxon>
        <taxon>Nostocales</taxon>
        <taxon>Nostocaceae</taxon>
        <taxon>Desmonostoc</taxon>
    </lineage>
</organism>
<evidence type="ECO:0000313" key="2">
    <source>
        <dbReference type="Proteomes" id="UP000622533"/>
    </source>
</evidence>
<sequence length="193" mass="21237">MLTNSHGNLTKMPKIIEQAALSNLSKPISTKILSNTPGRLRLRVALPHRQNGEMQRIADVLEAQPNINQVRTNIDHGSIVINHDAKDDTLKNVVATLTDLGVIFADITEGKSEAAVGITNAVVNLNKRVELATKGEIDLRVIFPLGLSILAIRQLLAKGLQFEIIPWYVLAWYAFDSFIKLHGVSKPQSTSNE</sequence>